<evidence type="ECO:0000313" key="2">
    <source>
        <dbReference type="EMBL" id="MBB3713278.1"/>
    </source>
</evidence>
<keyword evidence="1" id="KW-0472">Membrane</keyword>
<feature type="transmembrane region" description="Helical" evidence="1">
    <location>
        <begin position="36"/>
        <end position="56"/>
    </location>
</feature>
<dbReference type="RefSeq" id="WP_183474764.1">
    <property type="nucleotide sequence ID" value="NZ_JACIBX010000012.1"/>
</dbReference>
<keyword evidence="1" id="KW-0812">Transmembrane</keyword>
<accession>A0ABR6HS87</accession>
<evidence type="ECO:0008006" key="4">
    <source>
        <dbReference type="Google" id="ProtNLM"/>
    </source>
</evidence>
<dbReference type="Proteomes" id="UP000576152">
    <property type="component" value="Unassembled WGS sequence"/>
</dbReference>
<evidence type="ECO:0000313" key="3">
    <source>
        <dbReference type="Proteomes" id="UP000576152"/>
    </source>
</evidence>
<proteinExistence type="predicted"/>
<dbReference type="EMBL" id="JACIBX010000012">
    <property type="protein sequence ID" value="MBB3713278.1"/>
    <property type="molecule type" value="Genomic_DNA"/>
</dbReference>
<protein>
    <recommendedName>
        <fullName evidence="4">DUF3329 domain-containing protein</fullName>
    </recommendedName>
</protein>
<gene>
    <name evidence="2" type="ORF">FHS00_002880</name>
</gene>
<feature type="transmembrane region" description="Helical" evidence="1">
    <location>
        <begin position="12"/>
        <end position="30"/>
    </location>
</feature>
<keyword evidence="1" id="KW-1133">Transmembrane helix</keyword>
<comment type="caution">
    <text evidence="2">The sequence shown here is derived from an EMBL/GenBank/DDBJ whole genome shotgun (WGS) entry which is preliminary data.</text>
</comment>
<keyword evidence="3" id="KW-1185">Reference proteome</keyword>
<sequence length="69" mass="8272">MRFFDVRSPIFIPLWRRVLVFGLVLGWALLELWRGAPGWALLFGVAALWIGWQFFFDFRLPEDDTDRDR</sequence>
<reference evidence="2 3" key="1">
    <citation type="submission" date="2020-08" db="EMBL/GenBank/DDBJ databases">
        <title>Genomic Encyclopedia of Type Strains, Phase III (KMG-III): the genomes of soil and plant-associated and newly described type strains.</title>
        <authorList>
            <person name="Whitman W."/>
        </authorList>
    </citation>
    <scope>NUCLEOTIDE SEQUENCE [LARGE SCALE GENOMIC DNA]</scope>
    <source>
        <strain evidence="2 3">CECT 8572</strain>
    </source>
</reference>
<name>A0ABR6HS87_9RHOB</name>
<organism evidence="2 3">
    <name type="scientific">Limimaricola variabilis</name>
    <dbReference type="NCBI Taxonomy" id="1492771"/>
    <lineage>
        <taxon>Bacteria</taxon>
        <taxon>Pseudomonadati</taxon>
        <taxon>Pseudomonadota</taxon>
        <taxon>Alphaproteobacteria</taxon>
        <taxon>Rhodobacterales</taxon>
        <taxon>Paracoccaceae</taxon>
        <taxon>Limimaricola</taxon>
    </lineage>
</organism>
<evidence type="ECO:0000256" key="1">
    <source>
        <dbReference type="SAM" id="Phobius"/>
    </source>
</evidence>